<accession>A0A143HHU3</accession>
<reference evidence="4" key="2">
    <citation type="submission" date="2016-03" db="EMBL/GenBank/DDBJ databases">
        <authorList>
            <person name="Ploux O."/>
        </authorList>
    </citation>
    <scope>NUCLEOTIDE SEQUENCE [LARGE SCALE GENOMIC DNA]</scope>
    <source>
        <strain evidence="4">DAU221</strain>
    </source>
</reference>
<dbReference type="AlphaFoldDB" id="A0A143HHU3"/>
<evidence type="ECO:0000313" key="6">
    <source>
        <dbReference type="Proteomes" id="UP000076077"/>
    </source>
</evidence>
<organism evidence="4 6">
    <name type="scientific">Microbulbifer thermotolerans</name>
    <dbReference type="NCBI Taxonomy" id="252514"/>
    <lineage>
        <taxon>Bacteria</taxon>
        <taxon>Pseudomonadati</taxon>
        <taxon>Pseudomonadota</taxon>
        <taxon>Gammaproteobacteria</taxon>
        <taxon>Cellvibrionales</taxon>
        <taxon>Microbulbiferaceae</taxon>
        <taxon>Microbulbifer</taxon>
    </lineage>
</organism>
<dbReference type="PANTHER" id="PTHR43639">
    <property type="entry name" value="OXIDOREDUCTASE, SHORT-CHAIN DEHYDROGENASE/REDUCTASE FAMILY (AFU_ORTHOLOGUE AFUA_5G02870)"/>
    <property type="match status" value="1"/>
</dbReference>
<name>A0A143HHU3_MICTH</name>
<dbReference type="InterPro" id="IPR036291">
    <property type="entry name" value="NAD(P)-bd_dom_sf"/>
</dbReference>
<comment type="similarity">
    <text evidence="1">Belongs to the short-chain dehydrogenases/reductases (SDR) family.</text>
</comment>
<keyword evidence="6" id="KW-1185">Reference proteome</keyword>
<dbReference type="EMBL" id="JAPHQB010000019">
    <property type="protein sequence ID" value="MCX2802507.1"/>
    <property type="molecule type" value="Genomic_DNA"/>
</dbReference>
<dbReference type="PRINTS" id="PR00080">
    <property type="entry name" value="SDRFAMILY"/>
</dbReference>
<dbReference type="NCBIfam" id="NF005559">
    <property type="entry name" value="PRK07231.1"/>
    <property type="match status" value="1"/>
</dbReference>
<dbReference type="PANTHER" id="PTHR43639:SF1">
    <property type="entry name" value="SHORT-CHAIN DEHYDROGENASE_REDUCTASE FAMILY PROTEIN"/>
    <property type="match status" value="1"/>
</dbReference>
<proteinExistence type="inferred from homology"/>
<dbReference type="SUPFAM" id="SSF51735">
    <property type="entry name" value="NAD(P)-binding Rossmann-fold domains"/>
    <property type="match status" value="1"/>
</dbReference>
<dbReference type="Gene3D" id="3.40.50.720">
    <property type="entry name" value="NAD(P)-binding Rossmann-like Domain"/>
    <property type="match status" value="1"/>
</dbReference>
<reference evidence="6" key="1">
    <citation type="submission" date="2016-03" db="EMBL/GenBank/DDBJ databases">
        <authorList>
            <person name="Lee Y.-S."/>
            <person name="Choi Y.-L."/>
        </authorList>
    </citation>
    <scope>NUCLEOTIDE SEQUENCE [LARGE SCALE GENOMIC DNA]</scope>
    <source>
        <strain evidence="6">DAU221</strain>
    </source>
</reference>
<sequence length="249" mass="26080">MNLKDKVAIVSGGARDIGKAVSLKLAAEGAKVVINYRSNSASAEETLREIQQAGGEAIIVQGDMTLQDDVARLVQKAVETYGSTIDILVNVAGGLVARKTLEEMDEAFFNQVIGLNLNSTFLLTKAVVPHMDGGSIINLASQAGRDGGGPGASAYATSKGAVMTFTRAMAKELGPRNIRVNALCPGMISTTFHDTFTKDEVRTNVANATPLKREGRASEVADAVAYLASEEASFITGANLDINGGLLFS</sequence>
<dbReference type="STRING" id="252514.A3224_00410"/>
<gene>
    <name evidence="4" type="ORF">A3224_00410</name>
    <name evidence="5" type="ORF">OQJ68_11990</name>
</gene>
<evidence type="ECO:0000313" key="5">
    <source>
        <dbReference type="EMBL" id="MCX2802507.1"/>
    </source>
</evidence>
<dbReference type="CDD" id="cd05233">
    <property type="entry name" value="SDR_c"/>
    <property type="match status" value="1"/>
</dbReference>
<dbReference type="KEGG" id="mthd:A3224_00410"/>
<dbReference type="PRINTS" id="PR00081">
    <property type="entry name" value="GDHRDH"/>
</dbReference>
<dbReference type="Proteomes" id="UP000076077">
    <property type="component" value="Chromosome"/>
</dbReference>
<evidence type="ECO:0000259" key="3">
    <source>
        <dbReference type="SMART" id="SM00822"/>
    </source>
</evidence>
<dbReference type="GeneID" id="76606508"/>
<dbReference type="Pfam" id="PF13561">
    <property type="entry name" value="adh_short_C2"/>
    <property type="match status" value="1"/>
</dbReference>
<dbReference type="GO" id="GO:0016491">
    <property type="term" value="F:oxidoreductase activity"/>
    <property type="evidence" value="ECO:0007669"/>
    <property type="project" value="UniProtKB-KW"/>
</dbReference>
<dbReference type="OrthoDB" id="7055074at2"/>
<dbReference type="Proteomes" id="UP001209730">
    <property type="component" value="Unassembled WGS sequence"/>
</dbReference>
<evidence type="ECO:0000256" key="2">
    <source>
        <dbReference type="ARBA" id="ARBA00023002"/>
    </source>
</evidence>
<dbReference type="InterPro" id="IPR057326">
    <property type="entry name" value="KR_dom"/>
</dbReference>
<keyword evidence="2" id="KW-0560">Oxidoreductase</keyword>
<dbReference type="SMART" id="SM00822">
    <property type="entry name" value="PKS_KR"/>
    <property type="match status" value="1"/>
</dbReference>
<dbReference type="FunFam" id="3.40.50.720:FF:000084">
    <property type="entry name" value="Short-chain dehydrogenase reductase"/>
    <property type="match status" value="1"/>
</dbReference>
<dbReference type="InterPro" id="IPR002347">
    <property type="entry name" value="SDR_fam"/>
</dbReference>
<evidence type="ECO:0000313" key="4">
    <source>
        <dbReference type="EMBL" id="AMX01243.1"/>
    </source>
</evidence>
<protein>
    <submittedName>
        <fullName evidence="5">3-oxoacyl-ACP reductase FabG</fullName>
    </submittedName>
    <submittedName>
        <fullName evidence="4">Oxidoreductase</fullName>
    </submittedName>
</protein>
<dbReference type="RefSeq" id="WP_067149996.1">
    <property type="nucleotide sequence ID" value="NZ_CP014864.1"/>
</dbReference>
<feature type="domain" description="Ketoreductase" evidence="3">
    <location>
        <begin position="6"/>
        <end position="186"/>
    </location>
</feature>
<evidence type="ECO:0000256" key="1">
    <source>
        <dbReference type="ARBA" id="ARBA00006484"/>
    </source>
</evidence>
<reference evidence="5" key="3">
    <citation type="submission" date="2022-11" db="EMBL/GenBank/DDBJ databases">
        <title>Chitin-degrading and fungicidal potential of chitinolytic bacterial strains from marine environment of the Pacific Ocean regions.</title>
        <authorList>
            <person name="Pentekhina I."/>
            <person name="Nedashkovskaya O."/>
            <person name="Seitkalieva A."/>
            <person name="Podvolotskaya A."/>
            <person name="Tekutyeva L."/>
            <person name="Balabanova L."/>
        </authorList>
    </citation>
    <scope>NUCLEOTIDE SEQUENCE</scope>
    <source>
        <strain evidence="5">KMM 6838</strain>
    </source>
</reference>
<dbReference type="EMBL" id="CP014864">
    <property type="protein sequence ID" value="AMX01243.1"/>
    <property type="molecule type" value="Genomic_DNA"/>
</dbReference>